<proteinExistence type="predicted"/>
<dbReference type="AlphaFoldDB" id="A0A1D3N265"/>
<dbReference type="Proteomes" id="UP000220032">
    <property type="component" value="Unassembled WGS sequence"/>
</dbReference>
<reference evidence="1 2" key="1">
    <citation type="submission" date="2017-09" db="EMBL/GenBank/DDBJ databases">
        <title>Large-scale bioinformatics analysis of Bacillus genomes uncovers conserved roles of natural products in bacterial physiology.</title>
        <authorList>
            <consortium name="Agbiome Team Llc"/>
            <person name="Bleich R.M."/>
            <person name="Grubbs K.J."/>
            <person name="Santa Maria K.C."/>
            <person name="Allen S.E."/>
            <person name="Farag S."/>
            <person name="Shank E.A."/>
            <person name="Bowers A."/>
        </authorList>
    </citation>
    <scope>NUCLEOTIDE SEQUENCE [LARGE SCALE GENOMIC DNA]</scope>
    <source>
        <strain evidence="1 2">AFS022681</strain>
    </source>
</reference>
<organism evidence="1 2">
    <name type="scientific">Bacillus cereus</name>
    <dbReference type="NCBI Taxonomy" id="1396"/>
    <lineage>
        <taxon>Bacteria</taxon>
        <taxon>Bacillati</taxon>
        <taxon>Bacillota</taxon>
        <taxon>Bacilli</taxon>
        <taxon>Bacillales</taxon>
        <taxon>Bacillaceae</taxon>
        <taxon>Bacillus</taxon>
        <taxon>Bacillus cereus group</taxon>
    </lineage>
</organism>
<sequence length="203" mass="24424">MVKTAKHEMLHELRETVYRFFPKNVMKEEELYEESKEYKKFVDLKERFIKNESSQKEILSVIDSTFCDYHVSDCTDLNLYNCLEYNVLLNGKELMLNDDIDWIRKSRGERLDLGIFVSLLDKYYYYYVLKTTYDEELREWIFETIDVEMDNICKFEKLMNTKGFIRIEREVARTAIPDIETECLRMGEVNVFHALFTDSVSEI</sequence>
<name>A0A1D3N265_BACCE</name>
<evidence type="ECO:0000313" key="2">
    <source>
        <dbReference type="Proteomes" id="UP000220032"/>
    </source>
</evidence>
<dbReference type="RefSeq" id="WP_088095475.1">
    <property type="nucleotide sequence ID" value="NZ_FMJG01000016.1"/>
</dbReference>
<protein>
    <submittedName>
        <fullName evidence="1">Uncharacterized protein</fullName>
    </submittedName>
</protein>
<accession>A0A1D3N265</accession>
<gene>
    <name evidence="1" type="ORF">CN307_19020</name>
</gene>
<dbReference type="EMBL" id="NTRR01000032">
    <property type="protein sequence ID" value="PFE12218.1"/>
    <property type="molecule type" value="Genomic_DNA"/>
</dbReference>
<evidence type="ECO:0000313" key="1">
    <source>
        <dbReference type="EMBL" id="PFE12218.1"/>
    </source>
</evidence>
<comment type="caution">
    <text evidence="1">The sequence shown here is derived from an EMBL/GenBank/DDBJ whole genome shotgun (WGS) entry which is preliminary data.</text>
</comment>